<organism evidence="1">
    <name type="scientific">Sesamum radiatum</name>
    <name type="common">Black benniseed</name>
    <dbReference type="NCBI Taxonomy" id="300843"/>
    <lineage>
        <taxon>Eukaryota</taxon>
        <taxon>Viridiplantae</taxon>
        <taxon>Streptophyta</taxon>
        <taxon>Embryophyta</taxon>
        <taxon>Tracheophyta</taxon>
        <taxon>Spermatophyta</taxon>
        <taxon>Magnoliopsida</taxon>
        <taxon>eudicotyledons</taxon>
        <taxon>Gunneridae</taxon>
        <taxon>Pentapetalae</taxon>
        <taxon>asterids</taxon>
        <taxon>lamiids</taxon>
        <taxon>Lamiales</taxon>
        <taxon>Pedaliaceae</taxon>
        <taxon>Sesamum</taxon>
    </lineage>
</organism>
<protein>
    <submittedName>
        <fullName evidence="1">Uncharacterized protein</fullName>
    </submittedName>
</protein>
<accession>A0AAW2KC14</accession>
<evidence type="ECO:0000313" key="1">
    <source>
        <dbReference type="EMBL" id="KAL0303398.1"/>
    </source>
</evidence>
<name>A0AAW2KC14_SESRA</name>
<comment type="caution">
    <text evidence="1">The sequence shown here is derived from an EMBL/GenBank/DDBJ whole genome shotgun (WGS) entry which is preliminary data.</text>
</comment>
<reference evidence="1" key="2">
    <citation type="journal article" date="2024" name="Plant">
        <title>Genomic evolution and insights into agronomic trait innovations of Sesamum species.</title>
        <authorList>
            <person name="Miao H."/>
            <person name="Wang L."/>
            <person name="Qu L."/>
            <person name="Liu H."/>
            <person name="Sun Y."/>
            <person name="Le M."/>
            <person name="Wang Q."/>
            <person name="Wei S."/>
            <person name="Zheng Y."/>
            <person name="Lin W."/>
            <person name="Duan Y."/>
            <person name="Cao H."/>
            <person name="Xiong S."/>
            <person name="Wang X."/>
            <person name="Wei L."/>
            <person name="Li C."/>
            <person name="Ma Q."/>
            <person name="Ju M."/>
            <person name="Zhao R."/>
            <person name="Li G."/>
            <person name="Mu C."/>
            <person name="Tian Q."/>
            <person name="Mei H."/>
            <person name="Zhang T."/>
            <person name="Gao T."/>
            <person name="Zhang H."/>
        </authorList>
    </citation>
    <scope>NUCLEOTIDE SEQUENCE</scope>
    <source>
        <strain evidence="1">G02</strain>
    </source>
</reference>
<gene>
    <name evidence="1" type="ORF">Sradi_6207900</name>
</gene>
<dbReference type="AlphaFoldDB" id="A0AAW2KC14"/>
<sequence>MRKFLWQGGLRTGMVKVVWSDVCRPLEEGGQGIRVLHPLNKGLMCKHLWDVLQHNNESIWVTWIYQYRLKQLTVWTANPNTGSWSWHTLPPQEGADRICWRGSNDFTSREAYHLFQPARPKSHTELLETVLFYGLPSWRGFPRLITLSGRVRIGLVCSVPEGLLRHMIMYSFNAITLGSACRYFALRCISPYHLGLGDRTWIGLPDVGGVGIP</sequence>
<proteinExistence type="predicted"/>
<dbReference type="EMBL" id="JACGWJ010000029">
    <property type="protein sequence ID" value="KAL0303398.1"/>
    <property type="molecule type" value="Genomic_DNA"/>
</dbReference>
<reference evidence="1" key="1">
    <citation type="submission" date="2020-06" db="EMBL/GenBank/DDBJ databases">
        <authorList>
            <person name="Li T."/>
            <person name="Hu X."/>
            <person name="Zhang T."/>
            <person name="Song X."/>
            <person name="Zhang H."/>
            <person name="Dai N."/>
            <person name="Sheng W."/>
            <person name="Hou X."/>
            <person name="Wei L."/>
        </authorList>
    </citation>
    <scope>NUCLEOTIDE SEQUENCE</scope>
    <source>
        <strain evidence="1">G02</strain>
        <tissue evidence="1">Leaf</tissue>
    </source>
</reference>